<evidence type="ECO:0000313" key="2">
    <source>
        <dbReference type="EMBL" id="RIJ53411.1"/>
    </source>
</evidence>
<accession>A0A399TGE3</accession>
<dbReference type="Gene3D" id="3.30.470.30">
    <property type="entry name" value="DNA ligase/mRNA capping enzyme"/>
    <property type="match status" value="1"/>
</dbReference>
<evidence type="ECO:0000313" key="3">
    <source>
        <dbReference type="Proteomes" id="UP000266484"/>
    </source>
</evidence>
<organism evidence="2 3">
    <name type="scientific">Clavibacter lycopersici</name>
    <dbReference type="NCBI Taxonomy" id="2301718"/>
    <lineage>
        <taxon>Bacteria</taxon>
        <taxon>Bacillati</taxon>
        <taxon>Actinomycetota</taxon>
        <taxon>Actinomycetes</taxon>
        <taxon>Micrococcales</taxon>
        <taxon>Microbacteriaceae</taxon>
        <taxon>Clavibacter</taxon>
    </lineage>
</organism>
<reference evidence="2 3" key="1">
    <citation type="submission" date="2018-08" db="EMBL/GenBank/DDBJ databases">
        <title>Genome Sequence of Clavibacter michiganensis Subspecies type strains, and the Atypical Peach-Colored Strains Isolated from Tomato.</title>
        <authorList>
            <person name="Osdaghi E."/>
            <person name="Portier P."/>
            <person name="Briand M."/>
            <person name="Jacques M.-A."/>
        </authorList>
    </citation>
    <scope>NUCLEOTIDE SEQUENCE [LARGE SCALE GENOMIC DNA]</scope>
    <source>
        <strain evidence="2 3">CFBP 8615</strain>
    </source>
</reference>
<proteinExistence type="predicted"/>
<protein>
    <recommendedName>
        <fullName evidence="1">Polynucleotide kinase-phosphatase ligase domain-containing protein</fullName>
    </recommendedName>
</protein>
<comment type="caution">
    <text evidence="2">The sequence shown here is derived from an EMBL/GenBank/DDBJ whole genome shotgun (WGS) entry which is preliminary data.</text>
</comment>
<dbReference type="EMBL" id="QWGT01000005">
    <property type="protein sequence ID" value="RIJ53411.1"/>
    <property type="molecule type" value="Genomic_DNA"/>
</dbReference>
<dbReference type="Proteomes" id="UP000266484">
    <property type="component" value="Unassembled WGS sequence"/>
</dbReference>
<dbReference type="InterPro" id="IPR032380">
    <property type="entry name" value="PNKP_ligase_dom"/>
</dbReference>
<evidence type="ECO:0000259" key="1">
    <source>
        <dbReference type="Pfam" id="PF16542"/>
    </source>
</evidence>
<dbReference type="OrthoDB" id="9807890at2"/>
<keyword evidence="3" id="KW-1185">Reference proteome</keyword>
<dbReference type="RefSeq" id="WP_119381091.1">
    <property type="nucleotide sequence ID" value="NZ_QWGT01000005.1"/>
</dbReference>
<sequence length="61" mass="6520">MAGLVSGRQAPAQPGTEVRGRECALGVEAVERFVAGETTWRVHQAVFGVLAMESEPVDPRL</sequence>
<gene>
    <name evidence="2" type="ORF">DZG00_00950</name>
</gene>
<dbReference type="Pfam" id="PF16542">
    <property type="entry name" value="PNKP_ligase"/>
    <property type="match status" value="1"/>
</dbReference>
<dbReference type="AlphaFoldDB" id="A0A399TGE3"/>
<feature type="domain" description="Polynucleotide kinase-phosphatase ligase" evidence="1">
    <location>
        <begin position="20"/>
        <end position="56"/>
    </location>
</feature>
<name>A0A399TGE3_9MICO</name>